<name>A0A8H7PCT9_MORIS</name>
<evidence type="ECO:0000313" key="4">
    <source>
        <dbReference type="Proteomes" id="UP000654370"/>
    </source>
</evidence>
<keyword evidence="1" id="KW-0378">Hydrolase</keyword>
<comment type="caution">
    <text evidence="3">The sequence shown here is derived from an EMBL/GenBank/DDBJ whole genome shotgun (WGS) entry which is preliminary data.</text>
</comment>
<feature type="domain" description="AB hydrolase-1" evidence="2">
    <location>
        <begin position="26"/>
        <end position="272"/>
    </location>
</feature>
<dbReference type="EMBL" id="JAEPQZ010000020">
    <property type="protein sequence ID" value="KAG2171552.1"/>
    <property type="molecule type" value="Genomic_DNA"/>
</dbReference>
<dbReference type="Proteomes" id="UP000654370">
    <property type="component" value="Unassembled WGS sequence"/>
</dbReference>
<dbReference type="PANTHER" id="PTHR42977">
    <property type="entry name" value="HYDROLASE-RELATED"/>
    <property type="match status" value="1"/>
</dbReference>
<dbReference type="InterPro" id="IPR029058">
    <property type="entry name" value="AB_hydrolase_fold"/>
</dbReference>
<dbReference type="OrthoDB" id="284184at2759"/>
<gene>
    <name evidence="3" type="ORF">INT43_008278</name>
</gene>
<dbReference type="AlphaFoldDB" id="A0A8H7PCT9"/>
<keyword evidence="4" id="KW-1185">Reference proteome</keyword>
<dbReference type="Gene3D" id="3.40.50.1820">
    <property type="entry name" value="alpha/beta hydrolase"/>
    <property type="match status" value="1"/>
</dbReference>
<dbReference type="GO" id="GO:0004301">
    <property type="term" value="F:epoxide hydrolase activity"/>
    <property type="evidence" value="ECO:0007669"/>
    <property type="project" value="TreeGrafter"/>
</dbReference>
<dbReference type="InterPro" id="IPR000073">
    <property type="entry name" value="AB_hydrolase_1"/>
</dbReference>
<dbReference type="FunFam" id="3.40.50.1820:FF:000173">
    <property type="entry name" value="Alpha/beta hydrolase"/>
    <property type="match status" value="1"/>
</dbReference>
<accession>A0A8H7PCT9</accession>
<evidence type="ECO:0000256" key="1">
    <source>
        <dbReference type="ARBA" id="ARBA00022801"/>
    </source>
</evidence>
<dbReference type="InterPro" id="IPR051340">
    <property type="entry name" value="Haloalkane_dehalogenase"/>
</dbReference>
<dbReference type="PANTHER" id="PTHR42977:SF3">
    <property type="entry name" value="AB HYDROLASE-1 DOMAIN-CONTAINING PROTEIN"/>
    <property type="match status" value="1"/>
</dbReference>
<proteinExistence type="predicted"/>
<evidence type="ECO:0000313" key="3">
    <source>
        <dbReference type="EMBL" id="KAG2171552.1"/>
    </source>
</evidence>
<evidence type="ECO:0000259" key="2">
    <source>
        <dbReference type="Pfam" id="PF00561"/>
    </source>
</evidence>
<dbReference type="InterPro" id="IPR000639">
    <property type="entry name" value="Epox_hydrolase-like"/>
</dbReference>
<dbReference type="Pfam" id="PF00561">
    <property type="entry name" value="Abhydrolase_1"/>
    <property type="match status" value="1"/>
</dbReference>
<reference evidence="3" key="1">
    <citation type="submission" date="2020-12" db="EMBL/GenBank/DDBJ databases">
        <title>Metabolic potential, ecology and presence of endohyphal bacteria is reflected in genomic diversity of Mucoromycotina.</title>
        <authorList>
            <person name="Muszewska A."/>
            <person name="Okrasinska A."/>
            <person name="Steczkiewicz K."/>
            <person name="Drgas O."/>
            <person name="Orlowska M."/>
            <person name="Perlinska-Lenart U."/>
            <person name="Aleksandrzak-Piekarczyk T."/>
            <person name="Szatraj K."/>
            <person name="Zielenkiewicz U."/>
            <person name="Pilsyk S."/>
            <person name="Malc E."/>
            <person name="Mieczkowski P."/>
            <person name="Kruszewska J.S."/>
            <person name="Biernat P."/>
            <person name="Pawlowska J."/>
        </authorList>
    </citation>
    <scope>NUCLEOTIDE SEQUENCE</scope>
    <source>
        <strain evidence="3">WA0000067209</strain>
    </source>
</reference>
<organism evidence="3 4">
    <name type="scientific">Mortierella isabellina</name>
    <name type="common">Filamentous fungus</name>
    <name type="synonym">Umbelopsis isabellina</name>
    <dbReference type="NCBI Taxonomy" id="91625"/>
    <lineage>
        <taxon>Eukaryota</taxon>
        <taxon>Fungi</taxon>
        <taxon>Fungi incertae sedis</taxon>
        <taxon>Mucoromycota</taxon>
        <taxon>Mucoromycotina</taxon>
        <taxon>Umbelopsidomycetes</taxon>
        <taxon>Umbelopsidales</taxon>
        <taxon>Umbelopsidaceae</taxon>
        <taxon>Umbelopsis</taxon>
    </lineage>
</organism>
<dbReference type="PRINTS" id="PR00412">
    <property type="entry name" value="EPOXHYDRLASE"/>
</dbReference>
<protein>
    <recommendedName>
        <fullName evidence="2">AB hydrolase-1 domain-containing protein</fullName>
    </recommendedName>
</protein>
<dbReference type="PRINTS" id="PR00111">
    <property type="entry name" value="ABHYDROLASE"/>
</dbReference>
<dbReference type="SUPFAM" id="SSF53474">
    <property type="entry name" value="alpha/beta-Hydrolases"/>
    <property type="match status" value="1"/>
</dbReference>
<sequence>MTTSIQRIAVDGVDVFYREAGNASAPHVVLLHGFPSSSHQYRNLIPILAEKYHVVAPDLPGFGFTDVPDERNYKYTFENIANTIGEFLSALKITKFAVYIFDYGAPTAFRLALTRPDLTITGIISQNGNAYEVGLGGFWEPLKKYWKDNTKENRDALRPFFTMDVTKSQYFGGVSEDRASKIQPEAYYLDQALLDRPGNNEIQLDLFYDYRTNVELYPQFQAYLKSKKVPVLAVWGKNDPIFIPPGAEAFKQDNSEAIVKLYDTGHFALESHLEEISQDILAFLETNVKNA</sequence>